<dbReference type="Gene3D" id="3.30.450.90">
    <property type="match status" value="1"/>
</dbReference>
<evidence type="ECO:0000256" key="1">
    <source>
        <dbReference type="ARBA" id="ARBA00006611"/>
    </source>
</evidence>
<dbReference type="SUPFAM" id="SSF52540">
    <property type="entry name" value="P-loop containing nucleoside triphosphate hydrolases"/>
    <property type="match status" value="1"/>
</dbReference>
<name>A0A2M7XDF7_9BACT</name>
<accession>A0A2M7XDF7</accession>
<evidence type="ECO:0000256" key="2">
    <source>
        <dbReference type="ARBA" id="ARBA00022741"/>
    </source>
</evidence>
<dbReference type="GO" id="GO:0016887">
    <property type="term" value="F:ATP hydrolysis activity"/>
    <property type="evidence" value="ECO:0007669"/>
    <property type="project" value="TreeGrafter"/>
</dbReference>
<comment type="similarity">
    <text evidence="1">Belongs to the GSP E family.</text>
</comment>
<dbReference type="PANTHER" id="PTHR30258:SF1">
    <property type="entry name" value="PROTEIN TRANSPORT PROTEIN HOFB HOMOLOG"/>
    <property type="match status" value="1"/>
</dbReference>
<dbReference type="InterPro" id="IPR001482">
    <property type="entry name" value="T2SS/T4SS_dom"/>
</dbReference>
<evidence type="ECO:0000313" key="5">
    <source>
        <dbReference type="EMBL" id="PJA45766.1"/>
    </source>
</evidence>
<dbReference type="GO" id="GO:0005886">
    <property type="term" value="C:plasma membrane"/>
    <property type="evidence" value="ECO:0007669"/>
    <property type="project" value="TreeGrafter"/>
</dbReference>
<dbReference type="EMBL" id="PFWU01000019">
    <property type="protein sequence ID" value="PJA45766.1"/>
    <property type="molecule type" value="Genomic_DNA"/>
</dbReference>
<reference evidence="6" key="1">
    <citation type="submission" date="2017-09" db="EMBL/GenBank/DDBJ databases">
        <title>Depth-based differentiation of microbial function through sediment-hosted aquifers and enrichment of novel symbionts in the deep terrestrial subsurface.</title>
        <authorList>
            <person name="Probst A.J."/>
            <person name="Ladd B."/>
            <person name="Jarett J.K."/>
            <person name="Geller-Mcgrath D.E."/>
            <person name="Sieber C.M.K."/>
            <person name="Emerson J.B."/>
            <person name="Anantharaman K."/>
            <person name="Thomas B.C."/>
            <person name="Malmstrom R."/>
            <person name="Stieglmeier M."/>
            <person name="Klingl A."/>
            <person name="Woyke T."/>
            <person name="Ryan C.M."/>
            <person name="Banfield J.F."/>
        </authorList>
    </citation>
    <scope>NUCLEOTIDE SEQUENCE [LARGE SCALE GENOMIC DNA]</scope>
</reference>
<comment type="caution">
    <text evidence="5">The sequence shown here is derived from an EMBL/GenBank/DDBJ whole genome shotgun (WGS) entry which is preliminary data.</text>
</comment>
<gene>
    <name evidence="5" type="ORF">CO174_01525</name>
</gene>
<evidence type="ECO:0000259" key="4">
    <source>
        <dbReference type="Pfam" id="PF00437"/>
    </source>
</evidence>
<sequence>MGQQTETHSSKSAKGTFLQELARQINESRKNPALKELESLERASVKDLVDGLVRFAYKSTASDIHIDPIEGGTVVRYRIDGILHDVLLLEPETHFKVVTRIKVLSELRTDEHYAPQDGRFRLIVDETPIDLRVSISPTFYGENTVLRLLIGEDDALALEDLGFSESDLGRIKRNIAKSYGMIVATGPTGAGKTTTLYALLDILNSRERSIVTIEDPIEYTVPGVTQIQINPRTDLTFAKGLRTIVRQDPNIIMVGEIRDEETASISVNAAMTGHLLLSTLHTNSASVTLPRLLDMGIEPFLIASTVNLAIGQRLVRRLCKECAQKNPISDIERETLQNFVSEEEVAGIKYSYTPKGCPACSQSGYTGRVGIYEVLELSENIKRLVMKRENATEIQKVAVEEGMTLMISDGIKKASEGLTSLAEVVRIIQE</sequence>
<keyword evidence="3" id="KW-0067">ATP-binding</keyword>
<proteinExistence type="inferred from homology"/>
<dbReference type="InterPro" id="IPR027417">
    <property type="entry name" value="P-loop_NTPase"/>
</dbReference>
<dbReference type="Pfam" id="PF00437">
    <property type="entry name" value="T2SSE"/>
    <property type="match status" value="1"/>
</dbReference>
<protein>
    <submittedName>
        <fullName evidence="5">Type II secretion system protein GspE</fullName>
    </submittedName>
</protein>
<dbReference type="FunFam" id="3.40.50.300:FF:000398">
    <property type="entry name" value="Type IV pilus assembly ATPase PilB"/>
    <property type="match status" value="1"/>
</dbReference>
<feature type="domain" description="Bacterial type II secretion system protein E" evidence="4">
    <location>
        <begin position="41"/>
        <end position="426"/>
    </location>
</feature>
<keyword evidence="2" id="KW-0547">Nucleotide-binding</keyword>
<dbReference type="CDD" id="cd01129">
    <property type="entry name" value="PulE-GspE-like"/>
    <property type="match status" value="1"/>
</dbReference>
<dbReference type="GO" id="GO:0005524">
    <property type="term" value="F:ATP binding"/>
    <property type="evidence" value="ECO:0007669"/>
    <property type="project" value="UniProtKB-KW"/>
</dbReference>
<evidence type="ECO:0000256" key="3">
    <source>
        <dbReference type="ARBA" id="ARBA00022840"/>
    </source>
</evidence>
<dbReference type="Proteomes" id="UP000229385">
    <property type="component" value="Unassembled WGS sequence"/>
</dbReference>
<dbReference type="AlphaFoldDB" id="A0A2M7XDF7"/>
<dbReference type="Gene3D" id="3.40.50.300">
    <property type="entry name" value="P-loop containing nucleotide triphosphate hydrolases"/>
    <property type="match status" value="1"/>
</dbReference>
<evidence type="ECO:0000313" key="6">
    <source>
        <dbReference type="Proteomes" id="UP000229385"/>
    </source>
</evidence>
<organism evidence="5 6">
    <name type="scientific">Candidatus Uhrbacteria bacterium CG_4_9_14_3_um_filter_50_9</name>
    <dbReference type="NCBI Taxonomy" id="1975035"/>
    <lineage>
        <taxon>Bacteria</taxon>
        <taxon>Candidatus Uhriibacteriota</taxon>
    </lineage>
</organism>
<dbReference type="PANTHER" id="PTHR30258">
    <property type="entry name" value="TYPE II SECRETION SYSTEM PROTEIN GSPE-RELATED"/>
    <property type="match status" value="1"/>
</dbReference>